<dbReference type="EMBL" id="LWDD02001375">
    <property type="protein sequence ID" value="KAE8248633.1"/>
    <property type="molecule type" value="Genomic_DNA"/>
</dbReference>
<name>A0A177U2R1_9BASI</name>
<comment type="caution">
    <text evidence="4">The sequence shown here is derived from an EMBL/GenBank/DDBJ whole genome shotgun (WGS) entry which is preliminary data.</text>
</comment>
<proteinExistence type="predicted"/>
<reference evidence="4" key="1">
    <citation type="submission" date="2016-04" db="EMBL/GenBank/DDBJ databases">
        <authorList>
            <person name="Nguyen H.D."/>
            <person name="Kesanakurti P."/>
            <person name="Cullis J."/>
            <person name="Levesque C.A."/>
            <person name="Hambleton S."/>
        </authorList>
    </citation>
    <scope>NUCLEOTIDE SEQUENCE</scope>
    <source>
        <strain evidence="4">DAOMC 238032</strain>
    </source>
</reference>
<reference evidence="3" key="3">
    <citation type="submission" date="2020-10" db="EMBL/GenBank/DDBJ databases">
        <authorList>
            <person name="Sedaghatjoo S."/>
        </authorList>
    </citation>
    <scope>NUCLEOTIDE SEQUENCE</scope>
    <source>
        <strain evidence="3">AZH3</strain>
    </source>
</reference>
<dbReference type="EMBL" id="CAJHJG010003392">
    <property type="protein sequence ID" value="CAD6931207.1"/>
    <property type="molecule type" value="Genomic_DNA"/>
</dbReference>
<feature type="region of interest" description="Disordered" evidence="2">
    <location>
        <begin position="1"/>
        <end position="277"/>
    </location>
</feature>
<feature type="region of interest" description="Disordered" evidence="2">
    <location>
        <begin position="1022"/>
        <end position="1049"/>
    </location>
</feature>
<feature type="compositionally biased region" description="Low complexity" evidence="2">
    <location>
        <begin position="733"/>
        <end position="742"/>
    </location>
</feature>
<feature type="compositionally biased region" description="Low complexity" evidence="2">
    <location>
        <begin position="912"/>
        <end position="925"/>
    </location>
</feature>
<sequence length="1049" mass="107714">MSLDPEVRVGLSADASGSSSSSSSSSGLISSNSPVGSDSGYTSGARTPQPGRGGAEDSAVLAPTDWSPAGPSVTASPRAAHQRKRSSVSIPLKLTTRTGPRRLRGEPPDNTLDTTTRQELIWDDAESTDSMPSPMTDYRQALDKPLPPCGYAPSEADTVSSSLSSFGTTDYSRPPSMIHGRPAPKRRGTLGYVISSSSRSSVSIGQLPDSAASSVSSHHSSPRTPSVYGAPPRDRQRTTSGWTSSSSGHVPIELSSPRPSHSLSLTPVSVAGSPIPHTPVHASSLAAAASDRPVEDGTTLLTLYKDLLSAIASKQRTCAELRQELEREEADLRELQRLWEAQVQRELAAQGGNAVLATSADSASAKTIVPSPGSSLLTTAAASSSAKRSQLGSLAAASRSNESLNATSATDTFRKLLGGWGISTPTIPTPLASKQAAGNSNSNSYFPLATSAGHPKGAFSSASSSTASSPQVGTPLNGLSDEEEAQLLNQFQPRDLDKEREQSGSGTGLAADHGLHEQSVSGLSQNSPGLVPAASPSIVVGQQLERSGTKTPTPDTISEVSPSRENELAPAVGKGRKGSIASEGSDIHTPKIKSSARMFSDDATPTNGRDVGKTREKQAKSVADTGRNSTAAGRKAGQGLAGGSVLFPRRTGDSATPSPSTSSPTLASTASSSSSTIREGWTGPNKAGGSGQTPRSPAASSLPAWGAKRFSMLGESISAFSAKVEEQFALAAAAAASTASANSPPPYPDTVNPASRKGALPELPRDADGQRAAVHSAGQEDGVRSSVLSDSKGDESAASGLSSTFGAWSTKRLKEAGDFLASAERTIGNALILDDPASSPNGHHRRQSGSMPMTSGERKASMDMGGPGSSDWHRAKVSAQNGGGGGGRSNPLNEGPSGSRRQSLMMGGAVGGSNSNSPSSSPVVPERSRFEFEAEREREALRQFGRRERPRSPPSAPSSQHTRTSSILSSMGGGGGGAETGSSSSHSNSHRRSLSLGLSRPGSILSSAEAGVSSLFGMLSNALTVPPDEGEEEHAEDGTGDHKKNVIDY</sequence>
<protein>
    <recommendedName>
        <fullName evidence="7">DUF4048 domain-containing protein</fullName>
    </recommendedName>
</protein>
<dbReference type="AlphaFoldDB" id="A0A177U2R1"/>
<gene>
    <name evidence="4" type="ORF">A4X03_0g6733</name>
    <name evidence="3" type="ORF">JKIAZH3_G5717</name>
</gene>
<feature type="region of interest" description="Disordered" evidence="2">
    <location>
        <begin position="492"/>
        <end position="702"/>
    </location>
</feature>
<feature type="compositionally biased region" description="Low complexity" evidence="2">
    <location>
        <begin position="16"/>
        <end position="37"/>
    </location>
</feature>
<feature type="compositionally biased region" description="Polar residues" evidence="2">
    <location>
        <begin position="544"/>
        <end position="561"/>
    </location>
</feature>
<feature type="compositionally biased region" description="Basic and acidic residues" evidence="2">
    <location>
        <begin position="610"/>
        <end position="619"/>
    </location>
</feature>
<feature type="region of interest" description="Disordered" evidence="2">
    <location>
        <begin position="454"/>
        <end position="478"/>
    </location>
</feature>
<feature type="compositionally biased region" description="Basic and acidic residues" evidence="2">
    <location>
        <begin position="926"/>
        <end position="951"/>
    </location>
</feature>
<evidence type="ECO:0000313" key="6">
    <source>
        <dbReference type="Proteomes" id="UP000836402"/>
    </source>
</evidence>
<evidence type="ECO:0000256" key="1">
    <source>
        <dbReference type="SAM" id="Coils"/>
    </source>
</evidence>
<feature type="region of interest" description="Disordered" evidence="2">
    <location>
        <begin position="831"/>
        <end position="1002"/>
    </location>
</feature>
<reference evidence="4" key="2">
    <citation type="journal article" date="2019" name="IMA Fungus">
        <title>Genome sequencing and comparison of five Tilletia species to identify candidate genes for the detection of regulated species infecting wheat.</title>
        <authorList>
            <person name="Nguyen H.D.T."/>
            <person name="Sultana T."/>
            <person name="Kesanakurti P."/>
            <person name="Hambleton S."/>
        </authorList>
    </citation>
    <scope>NUCLEOTIDE SEQUENCE</scope>
    <source>
        <strain evidence="4">DAOMC 238032</strain>
    </source>
</reference>
<evidence type="ECO:0000313" key="3">
    <source>
        <dbReference type="EMBL" id="CAD6931207.1"/>
    </source>
</evidence>
<feature type="region of interest" description="Disordered" evidence="2">
    <location>
        <begin position="733"/>
        <end position="807"/>
    </location>
</feature>
<feature type="compositionally biased region" description="Low complexity" evidence="2">
    <location>
        <begin position="193"/>
        <end position="227"/>
    </location>
</feature>
<evidence type="ECO:0008006" key="7">
    <source>
        <dbReference type="Google" id="ProtNLM"/>
    </source>
</evidence>
<accession>A0A177U2R1</accession>
<feature type="compositionally biased region" description="Polar residues" evidence="2">
    <location>
        <begin position="157"/>
        <end position="171"/>
    </location>
</feature>
<dbReference type="Proteomes" id="UP000836402">
    <property type="component" value="Unassembled WGS sequence"/>
</dbReference>
<feature type="compositionally biased region" description="Low complexity" evidence="2">
    <location>
        <begin position="238"/>
        <end position="267"/>
    </location>
</feature>
<feature type="coiled-coil region" evidence="1">
    <location>
        <begin position="304"/>
        <end position="345"/>
    </location>
</feature>
<feature type="compositionally biased region" description="Polar residues" evidence="2">
    <location>
        <begin position="518"/>
        <end position="528"/>
    </location>
</feature>
<keyword evidence="6" id="KW-1185">Reference proteome</keyword>
<feature type="compositionally biased region" description="Low complexity" evidence="2">
    <location>
        <begin position="654"/>
        <end position="676"/>
    </location>
</feature>
<evidence type="ECO:0000313" key="4">
    <source>
        <dbReference type="EMBL" id="KAE8248633.1"/>
    </source>
</evidence>
<feature type="compositionally biased region" description="Basic and acidic residues" evidence="2">
    <location>
        <begin position="1036"/>
        <end position="1049"/>
    </location>
</feature>
<evidence type="ECO:0000256" key="2">
    <source>
        <dbReference type="SAM" id="MobiDB-lite"/>
    </source>
</evidence>
<keyword evidence="1" id="KW-0175">Coiled coil</keyword>
<dbReference type="Proteomes" id="UP000077671">
    <property type="component" value="Unassembled WGS sequence"/>
</dbReference>
<feature type="compositionally biased region" description="Low complexity" evidence="2">
    <location>
        <begin position="458"/>
        <end position="469"/>
    </location>
</feature>
<organism evidence="4 5">
    <name type="scientific">Tilletia caries</name>
    <name type="common">wheat bunt fungus</name>
    <dbReference type="NCBI Taxonomy" id="13290"/>
    <lineage>
        <taxon>Eukaryota</taxon>
        <taxon>Fungi</taxon>
        <taxon>Dikarya</taxon>
        <taxon>Basidiomycota</taxon>
        <taxon>Ustilaginomycotina</taxon>
        <taxon>Exobasidiomycetes</taxon>
        <taxon>Tilletiales</taxon>
        <taxon>Tilletiaceae</taxon>
        <taxon>Tilletia</taxon>
    </lineage>
</organism>
<evidence type="ECO:0000313" key="5">
    <source>
        <dbReference type="Proteomes" id="UP000077671"/>
    </source>
</evidence>